<feature type="coiled-coil region" evidence="1">
    <location>
        <begin position="87"/>
        <end position="149"/>
    </location>
</feature>
<feature type="region of interest" description="Disordered" evidence="2">
    <location>
        <begin position="222"/>
        <end position="270"/>
    </location>
</feature>
<evidence type="ECO:0000313" key="3">
    <source>
        <dbReference type="EMBL" id="GAA95775.1"/>
    </source>
</evidence>
<comment type="caution">
    <text evidence="3">The sequence shown here is derived from an EMBL/GenBank/DDBJ whole genome shotgun (WGS) entry which is preliminary data.</text>
</comment>
<evidence type="ECO:0000313" key="4">
    <source>
        <dbReference type="Proteomes" id="UP000009131"/>
    </source>
</evidence>
<dbReference type="HOGENOM" id="CLU_871798_0_0_1"/>
<keyword evidence="4" id="KW-1185">Reference proteome</keyword>
<feature type="compositionally biased region" description="Low complexity" evidence="2">
    <location>
        <begin position="20"/>
        <end position="32"/>
    </location>
</feature>
<reference evidence="3 4" key="2">
    <citation type="journal article" date="2012" name="Open Biol.">
        <title>Characteristics of nucleosomes and linker DNA regions on the genome of the basidiomycete Mixia osmundae revealed by mono- and dinucleosome mapping.</title>
        <authorList>
            <person name="Nishida H."/>
            <person name="Kondo S."/>
            <person name="Matsumoto T."/>
            <person name="Suzuki Y."/>
            <person name="Yoshikawa H."/>
            <person name="Taylor T.D."/>
            <person name="Sugiyama J."/>
        </authorList>
    </citation>
    <scope>NUCLEOTIDE SEQUENCE [LARGE SCALE GENOMIC DNA]</scope>
    <source>
        <strain evidence="4">CBS 9802 / IAM 14324 / JCM 22182 / KY 12970</strain>
    </source>
</reference>
<feature type="region of interest" description="Disordered" evidence="2">
    <location>
        <begin position="1"/>
        <end position="74"/>
    </location>
</feature>
<evidence type="ECO:0000256" key="1">
    <source>
        <dbReference type="SAM" id="Coils"/>
    </source>
</evidence>
<feature type="compositionally biased region" description="Polar residues" evidence="2">
    <location>
        <begin position="253"/>
        <end position="263"/>
    </location>
</feature>
<dbReference type="AlphaFoldDB" id="G7DYW5"/>
<organism evidence="3 4">
    <name type="scientific">Mixia osmundae (strain CBS 9802 / IAM 14324 / JCM 22182 / KY 12970)</name>
    <dbReference type="NCBI Taxonomy" id="764103"/>
    <lineage>
        <taxon>Eukaryota</taxon>
        <taxon>Fungi</taxon>
        <taxon>Dikarya</taxon>
        <taxon>Basidiomycota</taxon>
        <taxon>Pucciniomycotina</taxon>
        <taxon>Mixiomycetes</taxon>
        <taxon>Mixiales</taxon>
        <taxon>Mixiaceae</taxon>
        <taxon>Mixia</taxon>
    </lineage>
</organism>
<dbReference type="InParanoid" id="G7DYW5"/>
<dbReference type="RefSeq" id="XP_014567224.1">
    <property type="nucleotide sequence ID" value="XM_014711738.1"/>
</dbReference>
<keyword evidence="1" id="KW-0175">Coiled coil</keyword>
<accession>G7DYW5</accession>
<dbReference type="OMA" id="SANMTCE"/>
<reference evidence="3 4" key="1">
    <citation type="journal article" date="2011" name="J. Gen. Appl. Microbiol.">
        <title>Draft genome sequencing of the enigmatic basidiomycete Mixia osmundae.</title>
        <authorList>
            <person name="Nishida H."/>
            <person name="Nagatsuka Y."/>
            <person name="Sugiyama J."/>
        </authorList>
    </citation>
    <scope>NUCLEOTIDE SEQUENCE [LARGE SCALE GENOMIC DNA]</scope>
    <source>
        <strain evidence="4">CBS 9802 / IAM 14324 / JCM 22182 / KY 12970</strain>
    </source>
</reference>
<proteinExistence type="predicted"/>
<feature type="compositionally biased region" description="Low complexity" evidence="2">
    <location>
        <begin position="62"/>
        <end position="74"/>
    </location>
</feature>
<gene>
    <name evidence="3" type="primary">Mo02432</name>
    <name evidence="3" type="ORF">E5Q_02432</name>
</gene>
<sequence>MTSGRPTARSRLPKRSDVSVRPAGGTPGTVGTVRRDDKRPATIRSEALDIMTSLGMTPKKPSAASVGSSANSSGQALVSLTKVEHGSEDHLRTIKRLEGENQGLSQQISRLQAELAGRTAASTLECDVCKALGKEVQQQERLLAGYARENERLAVDYEAGRKRTRFVEELLRQYHGEQWEMELVGRSSAKSFQPEVMRTPSARHLPAHELPAVLFSAGRQLSRSPPVPVAQSERDDGADPAAAAAETEFGRETLSQRSQQSQVRKPAQADPGALEAVRALLTSMERRLLQREADLALREADARRASANMTCEMSRCMSE</sequence>
<evidence type="ECO:0000256" key="2">
    <source>
        <dbReference type="SAM" id="MobiDB-lite"/>
    </source>
</evidence>
<name>G7DYW5_MIXOS</name>
<protein>
    <submittedName>
        <fullName evidence="3">Uncharacterized protein</fullName>
    </submittedName>
</protein>
<dbReference type="Proteomes" id="UP000009131">
    <property type="component" value="Unassembled WGS sequence"/>
</dbReference>
<dbReference type="OrthoDB" id="2529219at2759"/>
<dbReference type="EMBL" id="BABT02000063">
    <property type="protein sequence ID" value="GAA95775.1"/>
    <property type="molecule type" value="Genomic_DNA"/>
</dbReference>